<comment type="caution">
    <text evidence="1">The sequence shown here is derived from an EMBL/GenBank/DDBJ whole genome shotgun (WGS) entry which is preliminary data.</text>
</comment>
<organism evidence="1 2">
    <name type="scientific">Acanthoscelides obtectus</name>
    <name type="common">Bean weevil</name>
    <name type="synonym">Bruchus obtectus</name>
    <dbReference type="NCBI Taxonomy" id="200917"/>
    <lineage>
        <taxon>Eukaryota</taxon>
        <taxon>Metazoa</taxon>
        <taxon>Ecdysozoa</taxon>
        <taxon>Arthropoda</taxon>
        <taxon>Hexapoda</taxon>
        <taxon>Insecta</taxon>
        <taxon>Pterygota</taxon>
        <taxon>Neoptera</taxon>
        <taxon>Endopterygota</taxon>
        <taxon>Coleoptera</taxon>
        <taxon>Polyphaga</taxon>
        <taxon>Cucujiformia</taxon>
        <taxon>Chrysomeloidea</taxon>
        <taxon>Chrysomelidae</taxon>
        <taxon>Bruchinae</taxon>
        <taxon>Bruchini</taxon>
        <taxon>Acanthoscelides</taxon>
    </lineage>
</organism>
<proteinExistence type="predicted"/>
<dbReference type="OrthoDB" id="6775347at2759"/>
<protein>
    <submittedName>
        <fullName evidence="1">Uncharacterized protein</fullName>
    </submittedName>
</protein>
<dbReference type="EMBL" id="CAKOFQ010006958">
    <property type="protein sequence ID" value="CAH1984519.1"/>
    <property type="molecule type" value="Genomic_DNA"/>
</dbReference>
<reference evidence="1" key="1">
    <citation type="submission" date="2022-03" db="EMBL/GenBank/DDBJ databases">
        <authorList>
            <person name="Sayadi A."/>
        </authorList>
    </citation>
    <scope>NUCLEOTIDE SEQUENCE</scope>
</reference>
<accession>A0A9P0KYR9</accession>
<evidence type="ECO:0000313" key="2">
    <source>
        <dbReference type="Proteomes" id="UP001152888"/>
    </source>
</evidence>
<dbReference type="Proteomes" id="UP001152888">
    <property type="component" value="Unassembled WGS sequence"/>
</dbReference>
<gene>
    <name evidence="1" type="ORF">ACAOBT_LOCUS16146</name>
</gene>
<name>A0A9P0KYR9_ACAOB</name>
<sequence>MEEVLEAVILGGGTNEDIEYAIMDNILIDRDEMEVQPAFYLNHLEVLKNFRFHQEDLPRLRNVLLIPAVVVTDAGDRCDGFKALLILLKRLSYPVRL</sequence>
<keyword evidence="2" id="KW-1185">Reference proteome</keyword>
<evidence type="ECO:0000313" key="1">
    <source>
        <dbReference type="EMBL" id="CAH1984519.1"/>
    </source>
</evidence>
<dbReference type="AlphaFoldDB" id="A0A9P0KYR9"/>